<keyword evidence="10" id="KW-1185">Reference proteome</keyword>
<dbReference type="EC" id="6.2.1.2" evidence="5"/>
<evidence type="ECO:0000256" key="3">
    <source>
        <dbReference type="ARBA" id="ARBA00022741"/>
    </source>
</evidence>
<organism evidence="9 10">
    <name type="scientific">Scylla paramamosain</name>
    <name type="common">Mud crab</name>
    <dbReference type="NCBI Taxonomy" id="85552"/>
    <lineage>
        <taxon>Eukaryota</taxon>
        <taxon>Metazoa</taxon>
        <taxon>Ecdysozoa</taxon>
        <taxon>Arthropoda</taxon>
        <taxon>Crustacea</taxon>
        <taxon>Multicrustacea</taxon>
        <taxon>Malacostraca</taxon>
        <taxon>Eumalacostraca</taxon>
        <taxon>Eucarida</taxon>
        <taxon>Decapoda</taxon>
        <taxon>Pleocyemata</taxon>
        <taxon>Brachyura</taxon>
        <taxon>Eubrachyura</taxon>
        <taxon>Portunoidea</taxon>
        <taxon>Portunidae</taxon>
        <taxon>Portuninae</taxon>
        <taxon>Scylla</taxon>
    </lineage>
</organism>
<dbReference type="Pfam" id="PF00501">
    <property type="entry name" value="AMP-binding"/>
    <property type="match status" value="1"/>
</dbReference>
<evidence type="ECO:0000256" key="1">
    <source>
        <dbReference type="ARBA" id="ARBA00006432"/>
    </source>
</evidence>
<dbReference type="Pfam" id="PF13193">
    <property type="entry name" value="AMP-binding_C"/>
    <property type="match status" value="1"/>
</dbReference>
<dbReference type="EMBL" id="JARAKH010000038">
    <property type="protein sequence ID" value="KAK8383332.1"/>
    <property type="molecule type" value="Genomic_DNA"/>
</dbReference>
<comment type="caution">
    <text evidence="9">The sequence shown here is derived from an EMBL/GenBank/DDBJ whole genome shotgun (WGS) entry which is preliminary data.</text>
</comment>
<sequence length="583" mass="64959">MAFLRSARNLFRCPLHKGCHSTATRSVTYESFKSEIEQQMTPKEYFNFARDIVAPWAATKPGHPALFFTDGQKETIVSYSDLLLQAKTLATALRDPQPPKCALVLLPKVPAWWVVNVAGSWCGTIVSCGTTMLTPRDVAHRLSKCEADCIICTPELAASLDEITKSVPLRIIVSDNQEDIRAGWICYNELLESCRGRSAQPCVATRADDIAQLFFTSGTTGKPKMVPHTQATYGIGHIGTMRYWLDPREEDMIWNISDTGWAKAAWSSLYIPLMAGATAFIHQKPRFDAKETLRALCEYPVTVLCAPPTVYRALVQCQLSQFPLRALRHCVSAGEPLNPEVMHTWTKNTGLQIYEGFGQTETTLLCGVRKGMKLKFGSMGKPAPGYNLKVLNEQQQELPPYHEGKLAVSLKQGYPIGLFKGYLWDEQRTSEAFRDGYYFTGDRAYYDDDGYFWFVGRADDVIISSGYRIGPFEVESCLQEHPAVAESAVVSSPDELRGEVVKAFVVLAEDFKHQQAETLIADLQNHVKTATAPYKYPRKIEFVDSLPKTVSGKIRRIELRAKEWAGLTEYSSGSSGSSSNHGG</sequence>
<dbReference type="InterPro" id="IPR020845">
    <property type="entry name" value="AMP-binding_CS"/>
</dbReference>
<dbReference type="InterPro" id="IPR051087">
    <property type="entry name" value="Mitochondrial_ACSM"/>
</dbReference>
<evidence type="ECO:0000256" key="4">
    <source>
        <dbReference type="ARBA" id="ARBA00022840"/>
    </source>
</evidence>
<dbReference type="Gene3D" id="3.40.50.12780">
    <property type="entry name" value="N-terminal domain of ligase-like"/>
    <property type="match status" value="1"/>
</dbReference>
<evidence type="ECO:0000313" key="10">
    <source>
        <dbReference type="Proteomes" id="UP001487740"/>
    </source>
</evidence>
<dbReference type="InterPro" id="IPR045851">
    <property type="entry name" value="AMP-bd_C_sf"/>
</dbReference>
<dbReference type="SUPFAM" id="SSF56801">
    <property type="entry name" value="Acetyl-CoA synthetase-like"/>
    <property type="match status" value="1"/>
</dbReference>
<dbReference type="GO" id="GO:0006637">
    <property type="term" value="P:acyl-CoA metabolic process"/>
    <property type="evidence" value="ECO:0007669"/>
    <property type="project" value="TreeGrafter"/>
</dbReference>
<feature type="domain" description="AMP-dependent synthetase/ligase" evidence="7">
    <location>
        <begin position="56"/>
        <end position="423"/>
    </location>
</feature>
<keyword evidence="2" id="KW-0436">Ligase</keyword>
<evidence type="ECO:0000259" key="7">
    <source>
        <dbReference type="Pfam" id="PF00501"/>
    </source>
</evidence>
<gene>
    <name evidence="9" type="ORF">O3P69_011658</name>
</gene>
<dbReference type="Proteomes" id="UP001487740">
    <property type="component" value="Unassembled WGS sequence"/>
</dbReference>
<dbReference type="AlphaFoldDB" id="A0AAW0TAF4"/>
<dbReference type="GO" id="GO:0005759">
    <property type="term" value="C:mitochondrial matrix"/>
    <property type="evidence" value="ECO:0007669"/>
    <property type="project" value="TreeGrafter"/>
</dbReference>
<comment type="catalytic activity">
    <reaction evidence="6">
        <text>a medium-chain fatty acid + ATP + CoA = a medium-chain fatty acyl-CoA + AMP + diphosphate</text>
        <dbReference type="Rhea" id="RHEA:48340"/>
        <dbReference type="ChEBI" id="CHEBI:30616"/>
        <dbReference type="ChEBI" id="CHEBI:33019"/>
        <dbReference type="ChEBI" id="CHEBI:57287"/>
        <dbReference type="ChEBI" id="CHEBI:59558"/>
        <dbReference type="ChEBI" id="CHEBI:90546"/>
        <dbReference type="ChEBI" id="CHEBI:456215"/>
        <dbReference type="EC" id="6.2.1.2"/>
    </reaction>
    <physiologicalReaction direction="left-to-right" evidence="6">
        <dbReference type="Rhea" id="RHEA:48341"/>
    </physiologicalReaction>
</comment>
<name>A0AAW0TAF4_SCYPA</name>
<evidence type="ECO:0000256" key="6">
    <source>
        <dbReference type="ARBA" id="ARBA00048477"/>
    </source>
</evidence>
<accession>A0AAW0TAF4</accession>
<dbReference type="GO" id="GO:0031956">
    <property type="term" value="F:medium-chain fatty acid-CoA ligase activity"/>
    <property type="evidence" value="ECO:0007669"/>
    <property type="project" value="UniProtKB-EC"/>
</dbReference>
<dbReference type="PANTHER" id="PTHR43605:SF10">
    <property type="entry name" value="ACYL-COA SYNTHETASE MEDIUM CHAIN FAMILY MEMBER 3"/>
    <property type="match status" value="1"/>
</dbReference>
<dbReference type="GO" id="GO:0005524">
    <property type="term" value="F:ATP binding"/>
    <property type="evidence" value="ECO:0007669"/>
    <property type="project" value="UniProtKB-KW"/>
</dbReference>
<protein>
    <recommendedName>
        <fullName evidence="5">medium-chain acyl-CoA ligase</fullName>
        <ecNumber evidence="5">6.2.1.2</ecNumber>
    </recommendedName>
</protein>
<dbReference type="Gene3D" id="3.30.300.30">
    <property type="match status" value="1"/>
</dbReference>
<comment type="similarity">
    <text evidence="1">Belongs to the ATP-dependent AMP-binding enzyme family.</text>
</comment>
<dbReference type="GO" id="GO:0004321">
    <property type="term" value="F:fatty-acyl-CoA synthase activity"/>
    <property type="evidence" value="ECO:0007669"/>
    <property type="project" value="TreeGrafter"/>
</dbReference>
<keyword evidence="3" id="KW-0547">Nucleotide-binding</keyword>
<evidence type="ECO:0000256" key="2">
    <source>
        <dbReference type="ARBA" id="ARBA00022598"/>
    </source>
</evidence>
<reference evidence="9 10" key="1">
    <citation type="submission" date="2023-03" db="EMBL/GenBank/DDBJ databases">
        <title>High-quality genome of Scylla paramamosain provides insights in environmental adaptation.</title>
        <authorList>
            <person name="Zhang L."/>
        </authorList>
    </citation>
    <scope>NUCLEOTIDE SEQUENCE [LARGE SCALE GENOMIC DNA]</scope>
    <source>
        <strain evidence="9">LZ_2023a</strain>
        <tissue evidence="9">Muscle</tissue>
    </source>
</reference>
<dbReference type="InterPro" id="IPR042099">
    <property type="entry name" value="ANL_N_sf"/>
</dbReference>
<dbReference type="PROSITE" id="PS00455">
    <property type="entry name" value="AMP_BINDING"/>
    <property type="match status" value="1"/>
</dbReference>
<dbReference type="InterPro" id="IPR025110">
    <property type="entry name" value="AMP-bd_C"/>
</dbReference>
<proteinExistence type="inferred from homology"/>
<evidence type="ECO:0000313" key="9">
    <source>
        <dbReference type="EMBL" id="KAK8383332.1"/>
    </source>
</evidence>
<evidence type="ECO:0000259" key="8">
    <source>
        <dbReference type="Pfam" id="PF13193"/>
    </source>
</evidence>
<feature type="domain" description="AMP-binding enzyme C-terminal" evidence="8">
    <location>
        <begin position="473"/>
        <end position="553"/>
    </location>
</feature>
<evidence type="ECO:0000256" key="5">
    <source>
        <dbReference type="ARBA" id="ARBA00039009"/>
    </source>
</evidence>
<dbReference type="PANTHER" id="PTHR43605">
    <property type="entry name" value="ACYL-COENZYME A SYNTHETASE"/>
    <property type="match status" value="1"/>
</dbReference>
<dbReference type="FunFam" id="3.30.300.30:FF:000005">
    <property type="entry name" value="Acyl-coenzyme A synthetase ACSM5, mitochondrial"/>
    <property type="match status" value="1"/>
</dbReference>
<dbReference type="EMBL" id="JARAKH010000038">
    <property type="protein sequence ID" value="KAK8383330.1"/>
    <property type="molecule type" value="Genomic_DNA"/>
</dbReference>
<keyword evidence="4" id="KW-0067">ATP-binding</keyword>
<dbReference type="InterPro" id="IPR000873">
    <property type="entry name" value="AMP-dep_synth/lig_dom"/>
</dbReference>
<dbReference type="GO" id="GO:0006633">
    <property type="term" value="P:fatty acid biosynthetic process"/>
    <property type="evidence" value="ECO:0007669"/>
    <property type="project" value="TreeGrafter"/>
</dbReference>